<dbReference type="SUPFAM" id="SSF46689">
    <property type="entry name" value="Homeodomain-like"/>
    <property type="match status" value="1"/>
</dbReference>
<dbReference type="PRINTS" id="PR00455">
    <property type="entry name" value="HTHTETR"/>
</dbReference>
<evidence type="ECO:0000313" key="5">
    <source>
        <dbReference type="EMBL" id="RZS64989.1"/>
    </source>
</evidence>
<evidence type="ECO:0000256" key="2">
    <source>
        <dbReference type="PROSITE-ProRule" id="PRU00335"/>
    </source>
</evidence>
<dbReference type="PANTHER" id="PTHR30055:SF148">
    <property type="entry name" value="TETR-FAMILY TRANSCRIPTIONAL REGULATOR"/>
    <property type="match status" value="1"/>
</dbReference>
<gene>
    <name evidence="5" type="ORF">EV679_3343</name>
</gene>
<dbReference type="InterPro" id="IPR009057">
    <property type="entry name" value="Homeodomain-like_sf"/>
</dbReference>
<dbReference type="Pfam" id="PF00440">
    <property type="entry name" value="TetR_N"/>
    <property type="match status" value="1"/>
</dbReference>
<reference evidence="5 6" key="1">
    <citation type="submission" date="2019-02" db="EMBL/GenBank/DDBJ databases">
        <title>Genomic Encyclopedia of Type Strains, Phase IV (KMG-IV): sequencing the most valuable type-strain genomes for metagenomic binning, comparative biology and taxonomic classification.</title>
        <authorList>
            <person name="Goeker M."/>
        </authorList>
    </citation>
    <scope>NUCLEOTIDE SEQUENCE [LARGE SCALE GENOMIC DNA]</scope>
    <source>
        <strain evidence="5 6">DSM 16618</strain>
    </source>
</reference>
<protein>
    <submittedName>
        <fullName evidence="5">TetR family transcriptional regulator</fullName>
    </submittedName>
</protein>
<evidence type="ECO:0000256" key="1">
    <source>
        <dbReference type="ARBA" id="ARBA00023125"/>
    </source>
</evidence>
<feature type="region of interest" description="Disordered" evidence="3">
    <location>
        <begin position="204"/>
        <end position="229"/>
    </location>
</feature>
<evidence type="ECO:0000259" key="4">
    <source>
        <dbReference type="PROSITE" id="PS50977"/>
    </source>
</evidence>
<dbReference type="InterPro" id="IPR041479">
    <property type="entry name" value="TetR_CgmR_C"/>
</dbReference>
<evidence type="ECO:0000313" key="6">
    <source>
        <dbReference type="Proteomes" id="UP000292039"/>
    </source>
</evidence>
<dbReference type="InterPro" id="IPR001647">
    <property type="entry name" value="HTH_TetR"/>
</dbReference>
<name>A0A4Q7MF24_9BURK</name>
<dbReference type="GO" id="GO:0000976">
    <property type="term" value="F:transcription cis-regulatory region binding"/>
    <property type="evidence" value="ECO:0007669"/>
    <property type="project" value="TreeGrafter"/>
</dbReference>
<accession>A0A4Q7MF24</accession>
<feature type="DNA-binding region" description="H-T-H motif" evidence="2">
    <location>
        <begin position="35"/>
        <end position="54"/>
    </location>
</feature>
<comment type="caution">
    <text evidence="5">The sequence shown here is derived from an EMBL/GenBank/DDBJ whole genome shotgun (WGS) entry which is preliminary data.</text>
</comment>
<dbReference type="Proteomes" id="UP000292039">
    <property type="component" value="Unassembled WGS sequence"/>
</dbReference>
<dbReference type="EMBL" id="SGWZ01000007">
    <property type="protein sequence ID" value="RZS64989.1"/>
    <property type="molecule type" value="Genomic_DNA"/>
</dbReference>
<dbReference type="InterPro" id="IPR050109">
    <property type="entry name" value="HTH-type_TetR-like_transc_reg"/>
</dbReference>
<dbReference type="Pfam" id="PF17937">
    <property type="entry name" value="TetR_C_28"/>
    <property type="match status" value="1"/>
</dbReference>
<dbReference type="RefSeq" id="WP_130487800.1">
    <property type="nucleotide sequence ID" value="NZ_CBCSEB010000005.1"/>
</dbReference>
<keyword evidence="1 2" id="KW-0238">DNA-binding</keyword>
<organism evidence="5 6">
    <name type="scientific">Kerstersia gyiorum</name>
    <dbReference type="NCBI Taxonomy" id="206506"/>
    <lineage>
        <taxon>Bacteria</taxon>
        <taxon>Pseudomonadati</taxon>
        <taxon>Pseudomonadota</taxon>
        <taxon>Betaproteobacteria</taxon>
        <taxon>Burkholderiales</taxon>
        <taxon>Alcaligenaceae</taxon>
        <taxon>Kerstersia</taxon>
    </lineage>
</organism>
<evidence type="ECO:0000256" key="3">
    <source>
        <dbReference type="SAM" id="MobiDB-lite"/>
    </source>
</evidence>
<dbReference type="InterPro" id="IPR036271">
    <property type="entry name" value="Tet_transcr_reg_TetR-rel_C_sf"/>
</dbReference>
<sequence length="229" mass="25300">MSIAHQRKKQPESVRRQLLDEAARIALEHGLNGLTLRAVAQEAGVSKGGLLHHFPSKHALLEAMCDEFLRRLDRQIAALMQQDPVPQGRFTRAYLDAMSSAPASAPSQRWAVLSVMLFSEPALRQRWHEWVSRRLNDDCGGQVSVGAWIVWFATDGLWLSDRLGNPRPDGPERLSIIARLRAETYRQDGCSIPQNPCHEANLRGNAAGNMPASAVEPTGPLADRSSIGQ</sequence>
<feature type="domain" description="HTH tetR-type" evidence="4">
    <location>
        <begin position="12"/>
        <end position="72"/>
    </location>
</feature>
<dbReference type="AlphaFoldDB" id="A0A4Q7MF24"/>
<dbReference type="SUPFAM" id="SSF48498">
    <property type="entry name" value="Tetracyclin repressor-like, C-terminal domain"/>
    <property type="match status" value="1"/>
</dbReference>
<dbReference type="PANTHER" id="PTHR30055">
    <property type="entry name" value="HTH-TYPE TRANSCRIPTIONAL REGULATOR RUTR"/>
    <property type="match status" value="1"/>
</dbReference>
<proteinExistence type="predicted"/>
<dbReference type="PROSITE" id="PS50977">
    <property type="entry name" value="HTH_TETR_2"/>
    <property type="match status" value="1"/>
</dbReference>
<dbReference type="Gene3D" id="1.10.357.10">
    <property type="entry name" value="Tetracycline Repressor, domain 2"/>
    <property type="match status" value="1"/>
</dbReference>
<dbReference type="GO" id="GO:0003700">
    <property type="term" value="F:DNA-binding transcription factor activity"/>
    <property type="evidence" value="ECO:0007669"/>
    <property type="project" value="TreeGrafter"/>
</dbReference>